<dbReference type="EMBL" id="RAHC01000008">
    <property type="protein sequence ID" value="RUP76359.1"/>
    <property type="molecule type" value="Genomic_DNA"/>
</dbReference>
<evidence type="ECO:0000313" key="2">
    <source>
        <dbReference type="Proteomes" id="UP000274545"/>
    </source>
</evidence>
<dbReference type="Proteomes" id="UP000274545">
    <property type="component" value="Unassembled WGS sequence"/>
</dbReference>
<protein>
    <submittedName>
        <fullName evidence="1">Uncharacterized protein</fullName>
    </submittedName>
</protein>
<dbReference type="AlphaFoldDB" id="A0A3S0SDR0"/>
<comment type="caution">
    <text evidence="1">The sequence shown here is derived from an EMBL/GenBank/DDBJ whole genome shotgun (WGS) entry which is preliminary data.</text>
</comment>
<gene>
    <name evidence="1" type="ORF">D6D54_06310</name>
</gene>
<sequence length="95" mass="11010">MTEVLEIKRVKDSFSNLFKKSLNENWGITITIPKAILGNEDYHYNFIILSSDTIKNLLTEAVFKKLDLITNESISITATFTKKMIFEYLDKTTKQ</sequence>
<accession>A0A3S0SDR0</accession>
<proteinExistence type="predicted"/>
<dbReference type="RefSeq" id="WP_127093131.1">
    <property type="nucleotide sequence ID" value="NZ_RAHC01000008.1"/>
</dbReference>
<reference evidence="1 2" key="1">
    <citation type="journal article" date="2019" name="Genome Biol. Evol.">
        <title>Toxin and genome evolution in a Drosophila defensive symbiosis.</title>
        <authorList>
            <person name="Ballinger M.J."/>
            <person name="Gawryluk R.M."/>
            <person name="Perlman S.J."/>
        </authorList>
    </citation>
    <scope>NUCLEOTIDE SEQUENCE [LARGE SCALE GENOMIC DNA]</scope>
    <source>
        <strain evidence="2">sNeo</strain>
    </source>
</reference>
<name>A0A3S0SDR0_9MOLU</name>
<organism evidence="1 2">
    <name type="scientific">Spiroplasma poulsonii</name>
    <dbReference type="NCBI Taxonomy" id="2138"/>
    <lineage>
        <taxon>Bacteria</taxon>
        <taxon>Bacillati</taxon>
        <taxon>Mycoplasmatota</taxon>
        <taxon>Mollicutes</taxon>
        <taxon>Entomoplasmatales</taxon>
        <taxon>Spiroplasmataceae</taxon>
        <taxon>Spiroplasma</taxon>
    </lineage>
</organism>
<evidence type="ECO:0000313" key="1">
    <source>
        <dbReference type="EMBL" id="RUP76359.1"/>
    </source>
</evidence>